<sequence length="463" mass="49932">MGASDVSPLGPIDPGSIAAAEDEKAAPWIVRKLVGSMTGRIVMSSYESLRAAGTTVVCLSPWGDSSPFLLPCIRFRDLAVHTVVAATGGIAAVAAPVMGPVADAFVSTVGDSILVEIGMHTGFELTTKAADDLILDGSLKAVIPAHSKILETTNVKTILITLKYKHTVEDAALGFYRSSLHKDNSLFATVKDYLAVEKGWFSPYLFASGRRPIIPRTMSPDIVFCHGPFLSGDYKIGETLVAESASVIAFAHALPPKESEEPVDTSRRLNLPNLSNVFARSRTPSPEPSLTPLPPPPTPRRMALIVVGLKPHRLLWTTSARPSESVLYYQLLNGCPTVVVPVKTGAPLLAWDSLTLEELWKVKLPDSDSDTGTKFDGIVAVLLEFLDMCIDWERVVLPEVRLGGGKEVEGQGNGEKRSDSEEREVLKRAVRAFVAGAVRSGESKAVRSEVDKERSGIAMWRIP</sequence>
<name>A0ACB8TGD5_9AGAM</name>
<gene>
    <name evidence="1" type="ORF">BV25DRAFT_1877460</name>
</gene>
<accession>A0ACB8TGD5</accession>
<protein>
    <submittedName>
        <fullName evidence="1">Uncharacterized protein</fullName>
    </submittedName>
</protein>
<dbReference type="Proteomes" id="UP000814140">
    <property type="component" value="Unassembled WGS sequence"/>
</dbReference>
<proteinExistence type="predicted"/>
<reference evidence="1" key="2">
    <citation type="journal article" date="2022" name="New Phytol.">
        <title>Evolutionary transition to the ectomycorrhizal habit in the genomes of a hyperdiverse lineage of mushroom-forming fungi.</title>
        <authorList>
            <person name="Looney B."/>
            <person name="Miyauchi S."/>
            <person name="Morin E."/>
            <person name="Drula E."/>
            <person name="Courty P.E."/>
            <person name="Kohler A."/>
            <person name="Kuo A."/>
            <person name="LaButti K."/>
            <person name="Pangilinan J."/>
            <person name="Lipzen A."/>
            <person name="Riley R."/>
            <person name="Andreopoulos W."/>
            <person name="He G."/>
            <person name="Johnson J."/>
            <person name="Nolan M."/>
            <person name="Tritt A."/>
            <person name="Barry K.W."/>
            <person name="Grigoriev I.V."/>
            <person name="Nagy L.G."/>
            <person name="Hibbett D."/>
            <person name="Henrissat B."/>
            <person name="Matheny P.B."/>
            <person name="Labbe J."/>
            <person name="Martin F.M."/>
        </authorList>
    </citation>
    <scope>NUCLEOTIDE SEQUENCE</scope>
    <source>
        <strain evidence="1">HHB10654</strain>
    </source>
</reference>
<keyword evidence="2" id="KW-1185">Reference proteome</keyword>
<comment type="caution">
    <text evidence="1">The sequence shown here is derived from an EMBL/GenBank/DDBJ whole genome shotgun (WGS) entry which is preliminary data.</text>
</comment>
<evidence type="ECO:0000313" key="2">
    <source>
        <dbReference type="Proteomes" id="UP000814140"/>
    </source>
</evidence>
<evidence type="ECO:0000313" key="1">
    <source>
        <dbReference type="EMBL" id="KAI0067455.1"/>
    </source>
</evidence>
<organism evidence="1 2">
    <name type="scientific">Artomyces pyxidatus</name>
    <dbReference type="NCBI Taxonomy" id="48021"/>
    <lineage>
        <taxon>Eukaryota</taxon>
        <taxon>Fungi</taxon>
        <taxon>Dikarya</taxon>
        <taxon>Basidiomycota</taxon>
        <taxon>Agaricomycotina</taxon>
        <taxon>Agaricomycetes</taxon>
        <taxon>Russulales</taxon>
        <taxon>Auriscalpiaceae</taxon>
        <taxon>Artomyces</taxon>
    </lineage>
</organism>
<reference evidence="1" key="1">
    <citation type="submission" date="2021-03" db="EMBL/GenBank/DDBJ databases">
        <authorList>
            <consortium name="DOE Joint Genome Institute"/>
            <person name="Ahrendt S."/>
            <person name="Looney B.P."/>
            <person name="Miyauchi S."/>
            <person name="Morin E."/>
            <person name="Drula E."/>
            <person name="Courty P.E."/>
            <person name="Chicoki N."/>
            <person name="Fauchery L."/>
            <person name="Kohler A."/>
            <person name="Kuo A."/>
            <person name="Labutti K."/>
            <person name="Pangilinan J."/>
            <person name="Lipzen A."/>
            <person name="Riley R."/>
            <person name="Andreopoulos W."/>
            <person name="He G."/>
            <person name="Johnson J."/>
            <person name="Barry K.W."/>
            <person name="Grigoriev I.V."/>
            <person name="Nagy L."/>
            <person name="Hibbett D."/>
            <person name="Henrissat B."/>
            <person name="Matheny P.B."/>
            <person name="Labbe J."/>
            <person name="Martin F."/>
        </authorList>
    </citation>
    <scope>NUCLEOTIDE SEQUENCE</scope>
    <source>
        <strain evidence="1">HHB10654</strain>
    </source>
</reference>
<dbReference type="EMBL" id="MU277190">
    <property type="protein sequence ID" value="KAI0067455.1"/>
    <property type="molecule type" value="Genomic_DNA"/>
</dbReference>